<dbReference type="AlphaFoldDB" id="A0A0M3JTQ8"/>
<feature type="transmembrane region" description="Helical" evidence="7">
    <location>
        <begin position="149"/>
        <end position="169"/>
    </location>
</feature>
<evidence type="ECO:0000256" key="5">
    <source>
        <dbReference type="ARBA" id="ARBA00023136"/>
    </source>
</evidence>
<evidence type="ECO:0000313" key="11">
    <source>
        <dbReference type="WBParaSite" id="ASIM_0001143501-mRNA-1"/>
    </source>
</evidence>
<evidence type="ECO:0000256" key="6">
    <source>
        <dbReference type="PROSITE-ProRule" id="PRU00581"/>
    </source>
</evidence>
<keyword evidence="10" id="KW-1185">Reference proteome</keyword>
<protein>
    <submittedName>
        <fullName evidence="11">Synaptogyrin homolog 1 (inferred by orthology to a C. elegans protein)</fullName>
    </submittedName>
</protein>
<reference evidence="9 10" key="2">
    <citation type="submission" date="2018-11" db="EMBL/GenBank/DDBJ databases">
        <authorList>
            <consortium name="Pathogen Informatics"/>
        </authorList>
    </citation>
    <scope>NUCLEOTIDE SEQUENCE [LARGE SCALE GENOMIC DNA]</scope>
</reference>
<dbReference type="Pfam" id="PF01284">
    <property type="entry name" value="MARVEL"/>
    <property type="match status" value="1"/>
</dbReference>
<dbReference type="InterPro" id="IPR016579">
    <property type="entry name" value="Synaptogyrin"/>
</dbReference>
<feature type="domain" description="MARVEL" evidence="8">
    <location>
        <begin position="21"/>
        <end position="173"/>
    </location>
</feature>
<dbReference type="WBParaSite" id="ASIM_0001143501-mRNA-1">
    <property type="protein sequence ID" value="ASIM_0001143501-mRNA-1"/>
    <property type="gene ID" value="ASIM_0001143501"/>
</dbReference>
<dbReference type="GO" id="GO:0030672">
    <property type="term" value="C:synaptic vesicle membrane"/>
    <property type="evidence" value="ECO:0007669"/>
    <property type="project" value="TreeGrafter"/>
</dbReference>
<keyword evidence="4 7" id="KW-1133">Transmembrane helix</keyword>
<evidence type="ECO:0000313" key="10">
    <source>
        <dbReference type="Proteomes" id="UP000267096"/>
    </source>
</evidence>
<accession>A0A0M3JTQ8</accession>
<comment type="similarity">
    <text evidence="2">Belongs to the synaptogyrin family.</text>
</comment>
<evidence type="ECO:0000256" key="2">
    <source>
        <dbReference type="ARBA" id="ARBA00010252"/>
    </source>
</evidence>
<dbReference type="EMBL" id="UYRR01031032">
    <property type="protein sequence ID" value="VDK44110.1"/>
    <property type="molecule type" value="Genomic_DNA"/>
</dbReference>
<evidence type="ECO:0000256" key="3">
    <source>
        <dbReference type="ARBA" id="ARBA00022692"/>
    </source>
</evidence>
<organism evidence="11">
    <name type="scientific">Anisakis simplex</name>
    <name type="common">Herring worm</name>
    <dbReference type="NCBI Taxonomy" id="6269"/>
    <lineage>
        <taxon>Eukaryota</taxon>
        <taxon>Metazoa</taxon>
        <taxon>Ecdysozoa</taxon>
        <taxon>Nematoda</taxon>
        <taxon>Chromadorea</taxon>
        <taxon>Rhabditida</taxon>
        <taxon>Spirurina</taxon>
        <taxon>Ascaridomorpha</taxon>
        <taxon>Ascaridoidea</taxon>
        <taxon>Anisakidae</taxon>
        <taxon>Anisakis</taxon>
        <taxon>Anisakis simplex complex</taxon>
    </lineage>
</organism>
<feature type="transmembrane region" description="Helical" evidence="7">
    <location>
        <begin position="107"/>
        <end position="129"/>
    </location>
</feature>
<feature type="transmembrane region" description="Helical" evidence="7">
    <location>
        <begin position="73"/>
        <end position="95"/>
    </location>
</feature>
<proteinExistence type="inferred from homology"/>
<evidence type="ECO:0000256" key="7">
    <source>
        <dbReference type="SAM" id="Phobius"/>
    </source>
</evidence>
<comment type="subcellular location">
    <subcellularLocation>
        <location evidence="1">Membrane</location>
        <topology evidence="1">Multi-pass membrane protein</topology>
    </subcellularLocation>
</comment>
<dbReference type="PANTHER" id="PTHR10838:SF20">
    <property type="entry name" value="SYNAPTOGYRIN"/>
    <property type="match status" value="1"/>
</dbReference>
<dbReference type="Proteomes" id="UP000267096">
    <property type="component" value="Unassembled WGS sequence"/>
</dbReference>
<sequence length="242" mass="26360">MDNIRAYGAGMAGGGFDRQAFIRKPTVIFRFVALIAGLIVWLSISNGAWHDSEAATSGQTICLYGQSASTCSFGSAMGFFAVAVAITMSVVDARFEKISAIQTRKRVVIMDLAISLIFVGIFVITFFMLLSKYSSLQLDEPYSGKYAKIGIFFAFISLVAWGGVAFFAWRRYEEGALTAFAPSYEQDFAREIAGADYGYDNNAGTRAVTGTGVVVDSYQNAPFTAINTQDSPVDMKQFHQGY</sequence>
<reference evidence="11" key="1">
    <citation type="submission" date="2017-02" db="UniProtKB">
        <authorList>
            <consortium name="WormBaseParasite"/>
        </authorList>
    </citation>
    <scope>IDENTIFICATION</scope>
</reference>
<evidence type="ECO:0000313" key="9">
    <source>
        <dbReference type="EMBL" id="VDK44110.1"/>
    </source>
</evidence>
<evidence type="ECO:0000259" key="8">
    <source>
        <dbReference type="PROSITE" id="PS51225"/>
    </source>
</evidence>
<keyword evidence="3 6" id="KW-0812">Transmembrane</keyword>
<name>A0A0M3JTQ8_ANISI</name>
<evidence type="ECO:0000256" key="1">
    <source>
        <dbReference type="ARBA" id="ARBA00004141"/>
    </source>
</evidence>
<keyword evidence="5 6" id="KW-0472">Membrane</keyword>
<dbReference type="OrthoDB" id="10041611at2759"/>
<evidence type="ECO:0000256" key="4">
    <source>
        <dbReference type="ARBA" id="ARBA00022989"/>
    </source>
</evidence>
<gene>
    <name evidence="9" type="ORF">ASIM_LOCUS10993</name>
</gene>
<dbReference type="PANTHER" id="PTHR10838">
    <property type="entry name" value="SYNAPTOGYRIN"/>
    <property type="match status" value="1"/>
</dbReference>
<feature type="transmembrane region" description="Helical" evidence="7">
    <location>
        <begin position="27"/>
        <end position="44"/>
    </location>
</feature>
<dbReference type="GO" id="GO:0031594">
    <property type="term" value="C:neuromuscular junction"/>
    <property type="evidence" value="ECO:0007669"/>
    <property type="project" value="TreeGrafter"/>
</dbReference>
<dbReference type="PROSITE" id="PS51225">
    <property type="entry name" value="MARVEL"/>
    <property type="match status" value="1"/>
</dbReference>
<dbReference type="InterPro" id="IPR008253">
    <property type="entry name" value="Marvel"/>
</dbReference>